<dbReference type="SUPFAM" id="SSF51230">
    <property type="entry name" value="Single hybrid motif"/>
    <property type="match status" value="1"/>
</dbReference>
<keyword evidence="3 6" id="KW-0808">Transferase</keyword>
<protein>
    <recommendedName>
        <fullName evidence="6">Dihydrolipoamide acetyltransferase component of pyruvate dehydrogenase complex</fullName>
        <ecNumber evidence="6">2.3.1.-</ecNumber>
    </recommendedName>
</protein>
<dbReference type="InterPro" id="IPR050743">
    <property type="entry name" value="2-oxoacid_DH_E2_comp"/>
</dbReference>
<dbReference type="Pfam" id="PF00198">
    <property type="entry name" value="2-oxoacid_dh"/>
    <property type="match status" value="1"/>
</dbReference>
<name>A0A1J6VWS7_9BACI</name>
<evidence type="ECO:0000256" key="6">
    <source>
        <dbReference type="RuleBase" id="RU003423"/>
    </source>
</evidence>
<dbReference type="GO" id="GO:0016407">
    <property type="term" value="F:acetyltransferase activity"/>
    <property type="evidence" value="ECO:0007669"/>
    <property type="project" value="TreeGrafter"/>
</dbReference>
<evidence type="ECO:0000256" key="1">
    <source>
        <dbReference type="ARBA" id="ARBA00001938"/>
    </source>
</evidence>
<dbReference type="EMBL" id="MINN01000106">
    <property type="protein sequence ID" value="OIU70310.1"/>
    <property type="molecule type" value="Genomic_DNA"/>
</dbReference>
<dbReference type="InterPro" id="IPR000089">
    <property type="entry name" value="Biotin_lipoyl"/>
</dbReference>
<dbReference type="Gene3D" id="4.10.320.10">
    <property type="entry name" value="E3-binding domain"/>
    <property type="match status" value="1"/>
</dbReference>
<accession>A0A1J6VWS7</accession>
<keyword evidence="10" id="KW-1185">Reference proteome</keyword>
<dbReference type="Proteomes" id="UP000182062">
    <property type="component" value="Unassembled WGS sequence"/>
</dbReference>
<proteinExistence type="inferred from homology"/>
<dbReference type="InterPro" id="IPR023213">
    <property type="entry name" value="CAT-like_dom_sf"/>
</dbReference>
<sequence>MEVKLHDIGEGMTEANVNHFLVKAGDTVKADQPLVEVQTDKMTAEIPAPFSGRIKELKVGEGETIPVGTTVLLMEKEEGVPEAAAQPKKPQGIRARRVLASPYTRKIARENGVDLDEVTGSGSGGRILDEDVYSFLQKDTGSPPEEPIRAEAAPEVQEFQPDAAAKDTSTIPFRGRRKQIASKMTHSLRTIAHCTHFEEIDVTNLLEWKETMKSQGQSISMGAYFIKVISICLKEFPLFNAELDEKNECVHLKREHHIGFATDSEEGLIVPVIRNVEAKSIKIIHQEMKELTRKAQENRLTVKEMTGGTFTVSNVGPLNGSIGATPIINEPETGLLAFHKTKKRPVVNEKDEIVIRSMMNVSMSFDHRVADGGTAVRFTNRLRDLIEEPQTLLLELI</sequence>
<comment type="caution">
    <text evidence="9">The sequence shown here is derived from an EMBL/GenBank/DDBJ whole genome shotgun (WGS) entry which is preliminary data.</text>
</comment>
<organism evidence="9 10">
    <name type="scientific">Rossellomorea aquimaris</name>
    <dbReference type="NCBI Taxonomy" id="189382"/>
    <lineage>
        <taxon>Bacteria</taxon>
        <taxon>Bacillati</taxon>
        <taxon>Bacillota</taxon>
        <taxon>Bacilli</taxon>
        <taxon>Bacillales</taxon>
        <taxon>Bacillaceae</taxon>
        <taxon>Rossellomorea</taxon>
    </lineage>
</organism>
<dbReference type="FunFam" id="3.30.559.10:FF:000007">
    <property type="entry name" value="Dihydrolipoamide acetyltransferase component of pyruvate dehydrogenase complex"/>
    <property type="match status" value="1"/>
</dbReference>
<dbReference type="Pfam" id="PF00364">
    <property type="entry name" value="Biotin_lipoyl"/>
    <property type="match status" value="1"/>
</dbReference>
<keyword evidence="4 6" id="KW-0450">Lipoyl</keyword>
<dbReference type="Pfam" id="PF02817">
    <property type="entry name" value="E3_binding"/>
    <property type="match status" value="1"/>
</dbReference>
<dbReference type="AlphaFoldDB" id="A0A1J6VWS7"/>
<dbReference type="GO" id="GO:0031405">
    <property type="term" value="F:lipoic acid binding"/>
    <property type="evidence" value="ECO:0007669"/>
    <property type="project" value="TreeGrafter"/>
</dbReference>
<dbReference type="PROSITE" id="PS51826">
    <property type="entry name" value="PSBD"/>
    <property type="match status" value="1"/>
</dbReference>
<evidence type="ECO:0000256" key="2">
    <source>
        <dbReference type="ARBA" id="ARBA00007317"/>
    </source>
</evidence>
<evidence type="ECO:0000256" key="5">
    <source>
        <dbReference type="ARBA" id="ARBA00023315"/>
    </source>
</evidence>
<feature type="domain" description="Lipoyl-binding" evidence="7">
    <location>
        <begin position="1"/>
        <end position="75"/>
    </location>
</feature>
<evidence type="ECO:0000259" key="7">
    <source>
        <dbReference type="PROSITE" id="PS50968"/>
    </source>
</evidence>
<evidence type="ECO:0000313" key="10">
    <source>
        <dbReference type="Proteomes" id="UP000182062"/>
    </source>
</evidence>
<reference evidence="9 10" key="1">
    <citation type="submission" date="2016-09" db="EMBL/GenBank/DDBJ databases">
        <title>Bacillus aquimaris SAMM genome sequence reveals colonization and biosurfactant production capacities.</title>
        <authorList>
            <person name="Waghmode S.R."/>
            <person name="Suryavanshi M.V."/>
        </authorList>
    </citation>
    <scope>NUCLEOTIDE SEQUENCE [LARGE SCALE GENOMIC DNA]</scope>
    <source>
        <strain evidence="9 10">SAMM</strain>
    </source>
</reference>
<dbReference type="SUPFAM" id="SSF47005">
    <property type="entry name" value="Peripheral subunit-binding domain of 2-oxo acid dehydrogenase complex"/>
    <property type="match status" value="1"/>
</dbReference>
<dbReference type="InterPro" id="IPR004167">
    <property type="entry name" value="PSBD"/>
</dbReference>
<dbReference type="Gene3D" id="2.40.50.100">
    <property type="match status" value="1"/>
</dbReference>
<comment type="cofactor">
    <cofactor evidence="1 6">
        <name>(R)-lipoate</name>
        <dbReference type="ChEBI" id="CHEBI:83088"/>
    </cofactor>
</comment>
<keyword evidence="5 6" id="KW-0012">Acyltransferase</keyword>
<dbReference type="Gene3D" id="3.30.559.10">
    <property type="entry name" value="Chloramphenicol acetyltransferase-like domain"/>
    <property type="match status" value="1"/>
</dbReference>
<comment type="similarity">
    <text evidence="2 6">Belongs to the 2-oxoacid dehydrogenase family.</text>
</comment>
<evidence type="ECO:0000259" key="8">
    <source>
        <dbReference type="PROSITE" id="PS51826"/>
    </source>
</evidence>
<dbReference type="InterPro" id="IPR011053">
    <property type="entry name" value="Single_hybrid_motif"/>
</dbReference>
<dbReference type="InterPro" id="IPR001078">
    <property type="entry name" value="2-oxoacid_DH_actylTfrase"/>
</dbReference>
<dbReference type="PROSITE" id="PS50968">
    <property type="entry name" value="BIOTINYL_LIPOYL"/>
    <property type="match status" value="1"/>
</dbReference>
<dbReference type="SUPFAM" id="SSF52777">
    <property type="entry name" value="CoA-dependent acyltransferases"/>
    <property type="match status" value="1"/>
</dbReference>
<dbReference type="EC" id="2.3.1.-" evidence="6"/>
<dbReference type="InterPro" id="IPR036625">
    <property type="entry name" value="E3-bd_dom_sf"/>
</dbReference>
<evidence type="ECO:0000256" key="3">
    <source>
        <dbReference type="ARBA" id="ARBA00022679"/>
    </source>
</evidence>
<gene>
    <name evidence="9" type="ORF">BHE18_11340</name>
</gene>
<evidence type="ECO:0000313" key="9">
    <source>
        <dbReference type="EMBL" id="OIU70310.1"/>
    </source>
</evidence>
<evidence type="ECO:0000256" key="4">
    <source>
        <dbReference type="ARBA" id="ARBA00022823"/>
    </source>
</evidence>
<dbReference type="GO" id="GO:0005737">
    <property type="term" value="C:cytoplasm"/>
    <property type="evidence" value="ECO:0007669"/>
    <property type="project" value="TreeGrafter"/>
</dbReference>
<dbReference type="CDD" id="cd06849">
    <property type="entry name" value="lipoyl_domain"/>
    <property type="match status" value="1"/>
</dbReference>
<dbReference type="PANTHER" id="PTHR43178">
    <property type="entry name" value="DIHYDROLIPOAMIDE ACETYLTRANSFERASE COMPONENT OF PYRUVATE DEHYDROGENASE COMPLEX"/>
    <property type="match status" value="1"/>
</dbReference>
<dbReference type="RefSeq" id="WP_071619442.1">
    <property type="nucleotide sequence ID" value="NZ_MINN01000106.1"/>
</dbReference>
<dbReference type="OrthoDB" id="9805770at2"/>
<feature type="domain" description="Peripheral subunit-binding (PSBD)" evidence="8">
    <location>
        <begin position="99"/>
        <end position="136"/>
    </location>
</feature>
<dbReference type="PANTHER" id="PTHR43178:SF5">
    <property type="entry name" value="LIPOAMIDE ACYLTRANSFERASE COMPONENT OF BRANCHED-CHAIN ALPHA-KETO ACID DEHYDROGENASE COMPLEX, MITOCHONDRIAL"/>
    <property type="match status" value="1"/>
</dbReference>